<organism evidence="1 2">
    <name type="scientific">Solanum commersonii</name>
    <name type="common">Commerson's wild potato</name>
    <name type="synonym">Commerson's nightshade</name>
    <dbReference type="NCBI Taxonomy" id="4109"/>
    <lineage>
        <taxon>Eukaryota</taxon>
        <taxon>Viridiplantae</taxon>
        <taxon>Streptophyta</taxon>
        <taxon>Embryophyta</taxon>
        <taxon>Tracheophyta</taxon>
        <taxon>Spermatophyta</taxon>
        <taxon>Magnoliopsida</taxon>
        <taxon>eudicotyledons</taxon>
        <taxon>Gunneridae</taxon>
        <taxon>Pentapetalae</taxon>
        <taxon>asterids</taxon>
        <taxon>lamiids</taxon>
        <taxon>Solanales</taxon>
        <taxon>Solanaceae</taxon>
        <taxon>Solanoideae</taxon>
        <taxon>Solaneae</taxon>
        <taxon>Solanum</taxon>
    </lineage>
</organism>
<protein>
    <submittedName>
        <fullName evidence="1">Uncharacterized protein</fullName>
    </submittedName>
</protein>
<proteinExistence type="predicted"/>
<gene>
    <name evidence="1" type="ORF">H5410_004781</name>
</gene>
<evidence type="ECO:0000313" key="2">
    <source>
        <dbReference type="Proteomes" id="UP000824120"/>
    </source>
</evidence>
<keyword evidence="2" id="KW-1185">Reference proteome</keyword>
<reference evidence="1 2" key="1">
    <citation type="submission" date="2020-09" db="EMBL/GenBank/DDBJ databases">
        <title>De no assembly of potato wild relative species, Solanum commersonii.</title>
        <authorList>
            <person name="Cho K."/>
        </authorList>
    </citation>
    <scope>NUCLEOTIDE SEQUENCE [LARGE SCALE GENOMIC DNA]</scope>
    <source>
        <strain evidence="1">LZ3.2</strain>
        <tissue evidence="1">Leaf</tissue>
    </source>
</reference>
<sequence length="73" mass="8555">MDLSKDFADEMETTFDFKNHKNSGSTKFANKPIMQTYYYSRPTPQDVLIEERDWNQTNTLIVGLKFMNGILID</sequence>
<dbReference type="AlphaFoldDB" id="A0A9J6A5I7"/>
<accession>A0A9J6A5I7</accession>
<dbReference type="Proteomes" id="UP000824120">
    <property type="component" value="Chromosome 2"/>
</dbReference>
<dbReference type="EMBL" id="JACXVP010000002">
    <property type="protein sequence ID" value="KAG5619563.1"/>
    <property type="molecule type" value="Genomic_DNA"/>
</dbReference>
<dbReference type="OrthoDB" id="1305132at2759"/>
<comment type="caution">
    <text evidence="1">The sequence shown here is derived from an EMBL/GenBank/DDBJ whole genome shotgun (WGS) entry which is preliminary data.</text>
</comment>
<name>A0A9J6A5I7_SOLCO</name>
<evidence type="ECO:0000313" key="1">
    <source>
        <dbReference type="EMBL" id="KAG5619563.1"/>
    </source>
</evidence>